<accession>A0ABU1MNE7</accession>
<reference evidence="1 2" key="1">
    <citation type="submission" date="2023-07" db="EMBL/GenBank/DDBJ databases">
        <title>Sorghum-associated microbial communities from plants grown in Nebraska, USA.</title>
        <authorList>
            <person name="Schachtman D."/>
        </authorList>
    </citation>
    <scope>NUCLEOTIDE SEQUENCE [LARGE SCALE GENOMIC DNA]</scope>
    <source>
        <strain evidence="1 2">DS1027</strain>
    </source>
</reference>
<keyword evidence="2" id="KW-1185">Reference proteome</keyword>
<gene>
    <name evidence="1" type="ORF">J2792_002434</name>
</gene>
<proteinExistence type="predicted"/>
<evidence type="ECO:0000313" key="1">
    <source>
        <dbReference type="EMBL" id="MDR6511562.1"/>
    </source>
</evidence>
<dbReference type="EMBL" id="JAVDRD010000005">
    <property type="protein sequence ID" value="MDR6511562.1"/>
    <property type="molecule type" value="Genomic_DNA"/>
</dbReference>
<organism evidence="1 2">
    <name type="scientific">Novosphingobium capsulatum</name>
    <dbReference type="NCBI Taxonomy" id="13688"/>
    <lineage>
        <taxon>Bacteria</taxon>
        <taxon>Pseudomonadati</taxon>
        <taxon>Pseudomonadota</taxon>
        <taxon>Alphaproteobacteria</taxon>
        <taxon>Sphingomonadales</taxon>
        <taxon>Sphingomonadaceae</taxon>
        <taxon>Novosphingobium</taxon>
    </lineage>
</organism>
<dbReference type="Proteomes" id="UP001184150">
    <property type="component" value="Unassembled WGS sequence"/>
</dbReference>
<evidence type="ECO:0000313" key="2">
    <source>
        <dbReference type="Proteomes" id="UP001184150"/>
    </source>
</evidence>
<name>A0ABU1MNE7_9SPHN</name>
<sequence>MHDLIDFTTMQDVMSDREGCRRDRLLGQSGIVDNIVLRPDRELQPAGKLEKRNGAVFERATHDAFGRKAKPIPIERQRSFKIRSAQRYDGNARLHAIPSCRRRHHARPLGAEWRPERSILKFGIHY</sequence>
<protein>
    <submittedName>
        <fullName evidence="1">Uncharacterized protein</fullName>
    </submittedName>
</protein>
<comment type="caution">
    <text evidence="1">The sequence shown here is derived from an EMBL/GenBank/DDBJ whole genome shotgun (WGS) entry which is preliminary data.</text>
</comment>